<evidence type="ECO:0000313" key="4">
    <source>
        <dbReference type="EMBL" id="MDX2296548.1"/>
    </source>
</evidence>
<dbReference type="InterPro" id="IPR015943">
    <property type="entry name" value="WD40/YVTN_repeat-like_dom_sf"/>
</dbReference>
<dbReference type="InterPro" id="IPR011047">
    <property type="entry name" value="Quinoprotein_ADH-like_sf"/>
</dbReference>
<dbReference type="SUPFAM" id="SSF50998">
    <property type="entry name" value="Quinoprotein alcohol dehydrogenase-like"/>
    <property type="match status" value="1"/>
</dbReference>
<feature type="compositionally biased region" description="Low complexity" evidence="1">
    <location>
        <begin position="77"/>
        <end position="110"/>
    </location>
</feature>
<keyword evidence="2" id="KW-0472">Membrane</keyword>
<keyword evidence="2" id="KW-0812">Transmembrane</keyword>
<feature type="region of interest" description="Disordered" evidence="1">
    <location>
        <begin position="1"/>
        <end position="135"/>
    </location>
</feature>
<feature type="compositionally biased region" description="Pro residues" evidence="1">
    <location>
        <begin position="25"/>
        <end position="56"/>
    </location>
</feature>
<organism evidence="4 5">
    <name type="scientific">Streptomyces roseolus</name>
    <dbReference type="NCBI Taxonomy" id="67358"/>
    <lineage>
        <taxon>Bacteria</taxon>
        <taxon>Bacillati</taxon>
        <taxon>Actinomycetota</taxon>
        <taxon>Actinomycetes</taxon>
        <taxon>Kitasatosporales</taxon>
        <taxon>Streptomycetaceae</taxon>
        <taxon>Streptomyces</taxon>
    </lineage>
</organism>
<accession>A0ABU4KFK5</accession>
<name>A0ABU4KFK5_9ACTN</name>
<evidence type="ECO:0000256" key="1">
    <source>
        <dbReference type="SAM" id="MobiDB-lite"/>
    </source>
</evidence>
<evidence type="ECO:0000259" key="3">
    <source>
        <dbReference type="Pfam" id="PF13360"/>
    </source>
</evidence>
<proteinExistence type="predicted"/>
<feature type="compositionally biased region" description="Low complexity" evidence="1">
    <location>
        <begin position="57"/>
        <end position="69"/>
    </location>
</feature>
<reference evidence="4 5" key="1">
    <citation type="submission" date="2023-10" db="EMBL/GenBank/DDBJ databases">
        <authorList>
            <person name="Wang X.X."/>
        </authorList>
    </citation>
    <scope>NUCLEOTIDE SEQUENCE [LARGE SCALE GENOMIC DNA]</scope>
    <source>
        <strain evidence="4 5">NBRC 12816</strain>
    </source>
</reference>
<keyword evidence="5" id="KW-1185">Reference proteome</keyword>
<dbReference type="Gene3D" id="2.130.10.10">
    <property type="entry name" value="YVTN repeat-like/Quinoprotein amine dehydrogenase"/>
    <property type="match status" value="1"/>
</dbReference>
<comment type="caution">
    <text evidence="4">The sequence shown here is derived from an EMBL/GenBank/DDBJ whole genome shotgun (WGS) entry which is preliminary data.</text>
</comment>
<evidence type="ECO:0000313" key="5">
    <source>
        <dbReference type="Proteomes" id="UP001278571"/>
    </source>
</evidence>
<dbReference type="PANTHER" id="PTHR34512:SF30">
    <property type="entry name" value="OUTER MEMBRANE PROTEIN ASSEMBLY FACTOR BAMB"/>
    <property type="match status" value="1"/>
</dbReference>
<dbReference type="RefSeq" id="WP_319012718.1">
    <property type="nucleotide sequence ID" value="NZ_JAWJZF010000496.1"/>
</dbReference>
<dbReference type="Pfam" id="PF13360">
    <property type="entry name" value="PQQ_2"/>
    <property type="match status" value="1"/>
</dbReference>
<evidence type="ECO:0000256" key="2">
    <source>
        <dbReference type="SAM" id="Phobius"/>
    </source>
</evidence>
<keyword evidence="2" id="KW-1133">Transmembrane helix</keyword>
<protein>
    <submittedName>
        <fullName evidence="4">PQQ-binding-like beta-propeller repeat protein</fullName>
    </submittedName>
</protein>
<gene>
    <name evidence="4" type="ORF">R2363_30765</name>
</gene>
<dbReference type="InterPro" id="IPR002372">
    <property type="entry name" value="PQQ_rpt_dom"/>
</dbReference>
<feature type="region of interest" description="Disordered" evidence="1">
    <location>
        <begin position="168"/>
        <end position="223"/>
    </location>
</feature>
<feature type="transmembrane region" description="Helical" evidence="2">
    <location>
        <begin position="144"/>
        <end position="165"/>
    </location>
</feature>
<dbReference type="PANTHER" id="PTHR34512">
    <property type="entry name" value="CELL SURFACE PROTEIN"/>
    <property type="match status" value="1"/>
</dbReference>
<feature type="domain" description="Pyrrolo-quinoline quinone repeat" evidence="3">
    <location>
        <begin position="403"/>
        <end position="545"/>
    </location>
</feature>
<feature type="compositionally biased region" description="Low complexity" evidence="1">
    <location>
        <begin position="176"/>
        <end position="187"/>
    </location>
</feature>
<dbReference type="Proteomes" id="UP001278571">
    <property type="component" value="Unassembled WGS sequence"/>
</dbReference>
<sequence length="621" mass="64279">MTQPPSNQPPGGFGAPQDPNQGGMPPVPPQMPAQPPQMPPTPPQSPAQPPAQPPQGAPQGQPGYGYPQSAPQPGPYGYPQQPQQPGPYGQPQQQPGPYGQQPGPYGQQGNPYGGYPGQTQPMYPAPAAPAGGSGGGGPFKNRTALVAAVAAAVVAVAAVTTWAVVGKGDDEDPKVAAPTTSASTGATMDPKPTESADQGDGSGDGDTGGGEDDLNAARQPGEAKVNFLTTNDVDLPRNGSEVFGPWIVGDTVVKAMYKGVAGYSLADGSKKWSVDVPFKLCAAPAQPGANGLMVFGYEESAKDGAKCTMLQQIDLKTGKAGWKKAVPKPTGLFAFSDNTLAIGGNTVTAAGSSSAYGFSLTDGRQVFTGPTGDCKPYAYAGDATRLIAANQCRTADVSKEQHTVSEVDPNTGKPKWTYKLAATWEVDKVYSVNPLVVSAFQREQKKWSIVALNPNGTVRSTIVSKDKFAPRCGGGFVIFGRNLQGCTGVAAAGDTFYMATDTSYGTSNEVVAFDLKTGKPKWRSKAPEEQQMTPLRMEGGEVLVYVAPKYDKGGAVATIAPAGGAPKILLKHPVSVAQIESGFFSAGYAYGNGTFVVAAGRVSATNDAEEKETKTMMGFSK</sequence>
<dbReference type="EMBL" id="JAWJZF010000496">
    <property type="protein sequence ID" value="MDX2296548.1"/>
    <property type="molecule type" value="Genomic_DNA"/>
</dbReference>